<dbReference type="RefSeq" id="WP_114695584.1">
    <property type="nucleotide sequence ID" value="NZ_QQOH01000002.1"/>
</dbReference>
<protein>
    <recommendedName>
        <fullName evidence="3">Protein kinase domain-containing protein</fullName>
    </recommendedName>
</protein>
<sequence>MALDFSTLRKKMVLGPDHHQFQLIKPVSNSPIGQVWHAYDLSTGEDEDSRDRVALEIVNPNLLKDKQTLEQFKSQVSRASRLDFKHLAKIHGYFQSREGWLFVAMEPISTRSLARILIEDGYKQLSAEKARVILSQVAAAVDYCARHKVSHGDLTPWNVIITHEVGVKMVNVAFRQPLLHALQSSGHRVLNSEYHAPEAFSSAPLPLSTDIFSFACLVYLLFAGRAPFSPEVPQAERNPEDLSPPALFNDEQWQLLLTALSEQPGDRPESAQELLKQLFPPGVALPGDPPKTKSAGPREQKAKPRPEKKAAKTLDSRVEPKRKGGMLIGSLLGASIAFGAGVALGYMLAGNEFRGHEQQLVDQLIKVQSLLDQPPSIESKIALSREFAVLRELSGDQTLLAQIGARVDNYSVRLTRDAINNSPNDADGNNDSALVRRTGEVFKDEIIPGVFGPNMVIVPKGRFQMGDLDRNGDDNELPVHEVSIKRSFALSQKEITFGEYDLFALSTGRPLPNDEGWGRGNRPVVNISWNDANAYAYWIRQQTGQPYRLPSEAEWEYSARAGNSTRFWWGNEVGTNNAACDDCGSGFDGQQTAPTGSFAPNPFGLYDMNGNVYEWVSDCYNESYDQAPTDGSSWDVGLCNYRVMRGGSWYDIPRLIRSASRYRHPPNAVRNTWGFRVALDLDSD</sequence>
<keyword evidence="2" id="KW-0812">Transmembrane</keyword>
<dbReference type="InterPro" id="IPR042095">
    <property type="entry name" value="SUMF_sf"/>
</dbReference>
<feature type="region of interest" description="Disordered" evidence="1">
    <location>
        <begin position="280"/>
        <end position="318"/>
    </location>
</feature>
<name>A0A369WLJ3_9GAMM</name>
<dbReference type="PANTHER" id="PTHR23150">
    <property type="entry name" value="SULFATASE MODIFYING FACTOR 1, 2"/>
    <property type="match status" value="1"/>
</dbReference>
<dbReference type="Gene3D" id="3.90.1580.10">
    <property type="entry name" value="paralog of FGE (formylglycine-generating enzyme)"/>
    <property type="match status" value="1"/>
</dbReference>
<evidence type="ECO:0000313" key="4">
    <source>
        <dbReference type="EMBL" id="RDE22950.1"/>
    </source>
</evidence>
<dbReference type="Pfam" id="PF03781">
    <property type="entry name" value="FGE-sulfatase"/>
    <property type="match status" value="1"/>
</dbReference>
<dbReference type="OrthoDB" id="9768004at2"/>
<dbReference type="GO" id="GO:0120147">
    <property type="term" value="F:formylglycine-generating oxidase activity"/>
    <property type="evidence" value="ECO:0007669"/>
    <property type="project" value="TreeGrafter"/>
</dbReference>
<proteinExistence type="predicted"/>
<keyword evidence="5" id="KW-1185">Reference proteome</keyword>
<dbReference type="PROSITE" id="PS50011">
    <property type="entry name" value="PROTEIN_KINASE_DOM"/>
    <property type="match status" value="1"/>
</dbReference>
<dbReference type="InterPro" id="IPR011009">
    <property type="entry name" value="Kinase-like_dom_sf"/>
</dbReference>
<dbReference type="GO" id="GO:0005524">
    <property type="term" value="F:ATP binding"/>
    <property type="evidence" value="ECO:0007669"/>
    <property type="project" value="InterPro"/>
</dbReference>
<gene>
    <name evidence="4" type="ORF">DV711_10385</name>
</gene>
<dbReference type="PROSITE" id="PS00109">
    <property type="entry name" value="PROTEIN_KINASE_TYR"/>
    <property type="match status" value="1"/>
</dbReference>
<feature type="transmembrane region" description="Helical" evidence="2">
    <location>
        <begin position="326"/>
        <end position="349"/>
    </location>
</feature>
<feature type="domain" description="Protein kinase" evidence="3">
    <location>
        <begin position="21"/>
        <end position="279"/>
    </location>
</feature>
<dbReference type="Pfam" id="PF00069">
    <property type="entry name" value="Pkinase"/>
    <property type="match status" value="1"/>
</dbReference>
<evidence type="ECO:0000259" key="3">
    <source>
        <dbReference type="PROSITE" id="PS50011"/>
    </source>
</evidence>
<evidence type="ECO:0000256" key="2">
    <source>
        <dbReference type="SAM" id="Phobius"/>
    </source>
</evidence>
<dbReference type="SUPFAM" id="SSF56112">
    <property type="entry name" value="Protein kinase-like (PK-like)"/>
    <property type="match status" value="1"/>
</dbReference>
<dbReference type="GO" id="GO:0004672">
    <property type="term" value="F:protein kinase activity"/>
    <property type="evidence" value="ECO:0007669"/>
    <property type="project" value="InterPro"/>
</dbReference>
<dbReference type="Gene3D" id="1.10.510.10">
    <property type="entry name" value="Transferase(Phosphotransferase) domain 1"/>
    <property type="match status" value="1"/>
</dbReference>
<dbReference type="InterPro" id="IPR000719">
    <property type="entry name" value="Prot_kinase_dom"/>
</dbReference>
<comment type="caution">
    <text evidence="4">The sequence shown here is derived from an EMBL/GenBank/DDBJ whole genome shotgun (WGS) entry which is preliminary data.</text>
</comment>
<organism evidence="4 5">
    <name type="scientific">Motiliproteus coralliicola</name>
    <dbReference type="NCBI Taxonomy" id="2283196"/>
    <lineage>
        <taxon>Bacteria</taxon>
        <taxon>Pseudomonadati</taxon>
        <taxon>Pseudomonadota</taxon>
        <taxon>Gammaproteobacteria</taxon>
        <taxon>Oceanospirillales</taxon>
        <taxon>Oceanospirillaceae</taxon>
        <taxon>Motiliproteus</taxon>
    </lineage>
</organism>
<dbReference type="InterPro" id="IPR005532">
    <property type="entry name" value="SUMF_dom"/>
</dbReference>
<keyword evidence="2" id="KW-1133">Transmembrane helix</keyword>
<dbReference type="AlphaFoldDB" id="A0A369WLJ3"/>
<dbReference type="InterPro" id="IPR016187">
    <property type="entry name" value="CTDL_fold"/>
</dbReference>
<evidence type="ECO:0000313" key="5">
    <source>
        <dbReference type="Proteomes" id="UP000253769"/>
    </source>
</evidence>
<feature type="compositionally biased region" description="Basic and acidic residues" evidence="1">
    <location>
        <begin position="296"/>
        <end position="318"/>
    </location>
</feature>
<dbReference type="EMBL" id="QQOH01000002">
    <property type="protein sequence ID" value="RDE22950.1"/>
    <property type="molecule type" value="Genomic_DNA"/>
</dbReference>
<keyword evidence="2" id="KW-0472">Membrane</keyword>
<dbReference type="PANTHER" id="PTHR23150:SF35">
    <property type="entry name" value="BLL6746 PROTEIN"/>
    <property type="match status" value="1"/>
</dbReference>
<accession>A0A369WLJ3</accession>
<dbReference type="Proteomes" id="UP000253769">
    <property type="component" value="Unassembled WGS sequence"/>
</dbReference>
<reference evidence="4 5" key="1">
    <citation type="submission" date="2018-07" db="EMBL/GenBank/DDBJ databases">
        <title>Motiliproteus coralliicola sp. nov., a bacterium isolated from Coral.</title>
        <authorList>
            <person name="Wang G."/>
        </authorList>
    </citation>
    <scope>NUCLEOTIDE SEQUENCE [LARGE SCALE GENOMIC DNA]</scope>
    <source>
        <strain evidence="4 5">C34</strain>
    </source>
</reference>
<dbReference type="InterPro" id="IPR051043">
    <property type="entry name" value="Sulfatase_Mod_Factor_Kinase"/>
</dbReference>
<evidence type="ECO:0000256" key="1">
    <source>
        <dbReference type="SAM" id="MobiDB-lite"/>
    </source>
</evidence>
<dbReference type="SUPFAM" id="SSF56436">
    <property type="entry name" value="C-type lectin-like"/>
    <property type="match status" value="1"/>
</dbReference>
<dbReference type="InterPro" id="IPR008266">
    <property type="entry name" value="Tyr_kinase_AS"/>
</dbReference>